<dbReference type="GO" id="GO:0016020">
    <property type="term" value="C:membrane"/>
    <property type="evidence" value="ECO:0007669"/>
    <property type="project" value="TreeGrafter"/>
</dbReference>
<reference evidence="4 5" key="1">
    <citation type="submission" date="2015-04" db="EMBL/GenBank/DDBJ databases">
        <title>Whole genome shotgun sequence of Flavihumibacter petaseus NBRC 106054.</title>
        <authorList>
            <person name="Miyazawa S."/>
            <person name="Hosoyama A."/>
            <person name="Hashimoto M."/>
            <person name="Noguchi M."/>
            <person name="Tsuchikane K."/>
            <person name="Ohji S."/>
            <person name="Yamazoe A."/>
            <person name="Ichikawa N."/>
            <person name="Kimura A."/>
            <person name="Fujita N."/>
        </authorList>
    </citation>
    <scope>NUCLEOTIDE SEQUENCE [LARGE SCALE GENOMIC DNA]</scope>
    <source>
        <strain evidence="4 5">NBRC 106054</strain>
    </source>
</reference>
<dbReference type="GO" id="GO:0046872">
    <property type="term" value="F:metal ion binding"/>
    <property type="evidence" value="ECO:0007669"/>
    <property type="project" value="UniProtKB-KW"/>
</dbReference>
<keyword evidence="1" id="KW-0479">Metal-binding</keyword>
<dbReference type="PANTHER" id="PTHR10587:SF133">
    <property type="entry name" value="CHITIN DEACETYLASE 1-RELATED"/>
    <property type="match status" value="1"/>
</dbReference>
<keyword evidence="2" id="KW-0378">Hydrolase</keyword>
<name>A0A0E9MX11_9BACT</name>
<dbReference type="GO" id="GO:0005975">
    <property type="term" value="P:carbohydrate metabolic process"/>
    <property type="evidence" value="ECO:0007669"/>
    <property type="project" value="InterPro"/>
</dbReference>
<dbReference type="CDD" id="cd10917">
    <property type="entry name" value="CE4_NodB_like_6s_7s"/>
    <property type="match status" value="1"/>
</dbReference>
<dbReference type="Pfam" id="PF01522">
    <property type="entry name" value="Polysacc_deac_1"/>
    <property type="match status" value="1"/>
</dbReference>
<dbReference type="EMBL" id="BBWV01000001">
    <property type="protein sequence ID" value="GAO41655.1"/>
    <property type="molecule type" value="Genomic_DNA"/>
</dbReference>
<organism evidence="4 5">
    <name type="scientific">Flavihumibacter petaseus NBRC 106054</name>
    <dbReference type="NCBI Taxonomy" id="1220578"/>
    <lineage>
        <taxon>Bacteria</taxon>
        <taxon>Pseudomonadati</taxon>
        <taxon>Bacteroidota</taxon>
        <taxon>Chitinophagia</taxon>
        <taxon>Chitinophagales</taxon>
        <taxon>Chitinophagaceae</taxon>
        <taxon>Flavihumibacter</taxon>
    </lineage>
</organism>
<proteinExistence type="predicted"/>
<accession>A0A0E9MX11</accession>
<comment type="caution">
    <text evidence="4">The sequence shown here is derived from an EMBL/GenBank/DDBJ whole genome shotgun (WGS) entry which is preliminary data.</text>
</comment>
<dbReference type="InterPro" id="IPR011330">
    <property type="entry name" value="Glyco_hydro/deAcase_b/a-brl"/>
</dbReference>
<dbReference type="RefSeq" id="WP_046367478.1">
    <property type="nucleotide sequence ID" value="NZ_BBWV01000001.1"/>
</dbReference>
<dbReference type="OrthoDB" id="9812065at2"/>
<evidence type="ECO:0000313" key="4">
    <source>
        <dbReference type="EMBL" id="GAO41655.1"/>
    </source>
</evidence>
<evidence type="ECO:0000313" key="5">
    <source>
        <dbReference type="Proteomes" id="UP000033121"/>
    </source>
</evidence>
<dbReference type="InterPro" id="IPR050248">
    <property type="entry name" value="Polysacc_deacetylase_ArnD"/>
</dbReference>
<evidence type="ECO:0000256" key="2">
    <source>
        <dbReference type="ARBA" id="ARBA00022801"/>
    </source>
</evidence>
<sequence length="210" mass="24353">MLYWKTGNLLLRCLYPSRKWKVPGKEKKIYLTFDDGPHPVITPFVLDLLKQYHAHATFFCIGKNVQQFPDVYSRMLREGHAAGNHTMHHVNGWKTADDAYVNDVKAAGELIDSNLFRPPYGRMTSFQSALLRKIGYTPVMWSVLSGDFDIHLTPEACWRTVEKNTSRGSIVLFHDSEKAWDRLAFALPRFLEKFQREQYEFLPLETVSLV</sequence>
<evidence type="ECO:0000256" key="1">
    <source>
        <dbReference type="ARBA" id="ARBA00022723"/>
    </source>
</evidence>
<dbReference type="GO" id="GO:0016810">
    <property type="term" value="F:hydrolase activity, acting on carbon-nitrogen (but not peptide) bonds"/>
    <property type="evidence" value="ECO:0007669"/>
    <property type="project" value="InterPro"/>
</dbReference>
<dbReference type="PROSITE" id="PS51677">
    <property type="entry name" value="NODB"/>
    <property type="match status" value="1"/>
</dbReference>
<dbReference type="PANTHER" id="PTHR10587">
    <property type="entry name" value="GLYCOSYL TRANSFERASE-RELATED"/>
    <property type="match status" value="1"/>
</dbReference>
<dbReference type="STRING" id="1220578.FPE01S_01_06690"/>
<dbReference type="AlphaFoldDB" id="A0A0E9MX11"/>
<protein>
    <submittedName>
        <fullName evidence="4">Putative polysaccharide deacetylase</fullName>
    </submittedName>
</protein>
<dbReference type="Gene3D" id="3.20.20.370">
    <property type="entry name" value="Glycoside hydrolase/deacetylase"/>
    <property type="match status" value="1"/>
</dbReference>
<dbReference type="Proteomes" id="UP000033121">
    <property type="component" value="Unassembled WGS sequence"/>
</dbReference>
<keyword evidence="5" id="KW-1185">Reference proteome</keyword>
<dbReference type="InterPro" id="IPR002509">
    <property type="entry name" value="NODB_dom"/>
</dbReference>
<gene>
    <name evidence="4" type="ORF">FPE01S_01_06690</name>
</gene>
<evidence type="ECO:0000259" key="3">
    <source>
        <dbReference type="PROSITE" id="PS51677"/>
    </source>
</evidence>
<dbReference type="SUPFAM" id="SSF88713">
    <property type="entry name" value="Glycoside hydrolase/deacetylase"/>
    <property type="match status" value="1"/>
</dbReference>
<feature type="domain" description="NodB homology" evidence="3">
    <location>
        <begin position="27"/>
        <end position="210"/>
    </location>
</feature>